<dbReference type="InterPro" id="IPR000639">
    <property type="entry name" value="Epox_hydrolase-like"/>
</dbReference>
<reference evidence="3 4" key="1">
    <citation type="submission" date="2018-03" db="EMBL/GenBank/DDBJ databases">
        <title>Genomic Encyclopedia of Archaeal and Bacterial Type Strains, Phase II (KMG-II): from individual species to whole genera.</title>
        <authorList>
            <person name="Goeker M."/>
        </authorList>
    </citation>
    <scope>NUCLEOTIDE SEQUENCE [LARGE SCALE GENOMIC DNA]</scope>
    <source>
        <strain evidence="3 4">DSM 45416</strain>
    </source>
</reference>
<dbReference type="PRINTS" id="PR00111">
    <property type="entry name" value="ABHYDROLASE"/>
</dbReference>
<evidence type="ECO:0000259" key="2">
    <source>
        <dbReference type="Pfam" id="PF00561"/>
    </source>
</evidence>
<accession>A0A2T0TRE0</accession>
<organism evidence="3 4">
    <name type="scientific">Geodermatophilus tzadiensis</name>
    <dbReference type="NCBI Taxonomy" id="1137988"/>
    <lineage>
        <taxon>Bacteria</taxon>
        <taxon>Bacillati</taxon>
        <taxon>Actinomycetota</taxon>
        <taxon>Actinomycetes</taxon>
        <taxon>Geodermatophilales</taxon>
        <taxon>Geodermatophilaceae</taxon>
        <taxon>Geodermatophilus</taxon>
    </lineage>
</organism>
<evidence type="ECO:0000313" key="3">
    <source>
        <dbReference type="EMBL" id="PRY48250.1"/>
    </source>
</evidence>
<dbReference type="InterPro" id="IPR000073">
    <property type="entry name" value="AB_hydrolase_1"/>
</dbReference>
<protein>
    <submittedName>
        <fullName evidence="3">Pimeloyl-ACP methyl ester carboxylesterase</fullName>
    </submittedName>
</protein>
<dbReference type="RefSeq" id="WP_245887893.1">
    <property type="nucleotide sequence ID" value="NZ_PVTG01000010.1"/>
</dbReference>
<name>A0A2T0TRE0_9ACTN</name>
<evidence type="ECO:0000256" key="1">
    <source>
        <dbReference type="ARBA" id="ARBA00022801"/>
    </source>
</evidence>
<dbReference type="GO" id="GO:0016787">
    <property type="term" value="F:hydrolase activity"/>
    <property type="evidence" value="ECO:0007669"/>
    <property type="project" value="UniProtKB-KW"/>
</dbReference>
<sequence length="289" mass="31834">MHRDASANGVRLHLAEAGEGPLVLLLHGFPQYWWTWRAQLPALADAGFRAVAPDLRGYGASDKPPRGYDLPTAASDAAALVRALGERDAVVVGHDWGALVAWTMAALHPRSVRRLVVVSMAHPRLLRAGLADRAQRRALRHVLGFQVPRWPEHRLTRADDDPVAEYLRRWAGPAWTQTADFAEAVERYRSAARIPQAAYGSMEYFRWAGRSQLRPDGLRYARRMASPVTAPTLQLHGTADPLVLPHTARGSGRYVAGAYDWRELPGIGHFPPEEATADVSDAILTWAAG</sequence>
<dbReference type="Pfam" id="PF00561">
    <property type="entry name" value="Abhydrolase_1"/>
    <property type="match status" value="1"/>
</dbReference>
<proteinExistence type="predicted"/>
<keyword evidence="4" id="KW-1185">Reference proteome</keyword>
<dbReference type="AlphaFoldDB" id="A0A2T0TRE0"/>
<dbReference type="Proteomes" id="UP000239210">
    <property type="component" value="Unassembled WGS sequence"/>
</dbReference>
<comment type="caution">
    <text evidence="3">The sequence shown here is derived from an EMBL/GenBank/DDBJ whole genome shotgun (WGS) entry which is preliminary data.</text>
</comment>
<dbReference type="PANTHER" id="PTHR43329">
    <property type="entry name" value="EPOXIDE HYDROLASE"/>
    <property type="match status" value="1"/>
</dbReference>
<dbReference type="SUPFAM" id="SSF53474">
    <property type="entry name" value="alpha/beta-Hydrolases"/>
    <property type="match status" value="1"/>
</dbReference>
<keyword evidence="1" id="KW-0378">Hydrolase</keyword>
<gene>
    <name evidence="3" type="ORF">LY71_110142</name>
</gene>
<dbReference type="InterPro" id="IPR029058">
    <property type="entry name" value="AB_hydrolase_fold"/>
</dbReference>
<dbReference type="Gene3D" id="3.40.50.1820">
    <property type="entry name" value="alpha/beta hydrolase"/>
    <property type="match status" value="1"/>
</dbReference>
<feature type="domain" description="AB hydrolase-1" evidence="2">
    <location>
        <begin position="21"/>
        <end position="274"/>
    </location>
</feature>
<dbReference type="EMBL" id="PVTG01000010">
    <property type="protein sequence ID" value="PRY48250.1"/>
    <property type="molecule type" value="Genomic_DNA"/>
</dbReference>
<dbReference type="PRINTS" id="PR00412">
    <property type="entry name" value="EPOXHYDRLASE"/>
</dbReference>
<evidence type="ECO:0000313" key="4">
    <source>
        <dbReference type="Proteomes" id="UP000239210"/>
    </source>
</evidence>